<keyword evidence="4" id="KW-1185">Reference proteome</keyword>
<sequence length="218" mass="23000">MNEELARLLPPPAERDLPEGRHRQLKEFVMTEIRPRRRRLPRPALLLPAVGLAAALVVGAPLVLGGGTPAYAIDRNPDGTITITINQAKNPEALQEDLRAMGLNAVVDYIPAGKRCSPQPRSENWADEGMVRGKVFFGKEATPPEGVGFSIDPSAVKEGQTAVLEFSVREGSDMTVAGMWSGVSDGPVAACALVDDPNGTLGPSGGPTDVLMQGKGDG</sequence>
<name>A0A7X0C1B5_9ACTN</name>
<feature type="region of interest" description="Disordered" evidence="1">
    <location>
        <begin position="199"/>
        <end position="218"/>
    </location>
</feature>
<dbReference type="EMBL" id="JACHJB010000001">
    <property type="protein sequence ID" value="MBB6345615.1"/>
    <property type="molecule type" value="Genomic_DNA"/>
</dbReference>
<evidence type="ECO:0000256" key="1">
    <source>
        <dbReference type="SAM" id="MobiDB-lite"/>
    </source>
</evidence>
<dbReference type="Proteomes" id="UP000583800">
    <property type="component" value="Unassembled WGS sequence"/>
</dbReference>
<keyword evidence="2" id="KW-0472">Membrane</keyword>
<keyword evidence="2" id="KW-1133">Transmembrane helix</keyword>
<evidence type="ECO:0000313" key="4">
    <source>
        <dbReference type="Proteomes" id="UP000583800"/>
    </source>
</evidence>
<gene>
    <name evidence="3" type="ORF">FHU36_002124</name>
</gene>
<feature type="transmembrane region" description="Helical" evidence="2">
    <location>
        <begin position="44"/>
        <end position="64"/>
    </location>
</feature>
<evidence type="ECO:0000313" key="3">
    <source>
        <dbReference type="EMBL" id="MBB6345615.1"/>
    </source>
</evidence>
<dbReference type="AlphaFoldDB" id="A0A7X0C1B5"/>
<organism evidence="3 4">
    <name type="scientific">Nonomuraea muscovyensis</name>
    <dbReference type="NCBI Taxonomy" id="1124761"/>
    <lineage>
        <taxon>Bacteria</taxon>
        <taxon>Bacillati</taxon>
        <taxon>Actinomycetota</taxon>
        <taxon>Actinomycetes</taxon>
        <taxon>Streptosporangiales</taxon>
        <taxon>Streptosporangiaceae</taxon>
        <taxon>Nonomuraea</taxon>
    </lineage>
</organism>
<comment type="caution">
    <text evidence="3">The sequence shown here is derived from an EMBL/GenBank/DDBJ whole genome shotgun (WGS) entry which is preliminary data.</text>
</comment>
<proteinExistence type="predicted"/>
<accession>A0A7X0C1B5</accession>
<protein>
    <submittedName>
        <fullName evidence="3">Uncharacterized protein</fullName>
    </submittedName>
</protein>
<dbReference type="RefSeq" id="WP_185083532.1">
    <property type="nucleotide sequence ID" value="NZ_JACHJB010000001.1"/>
</dbReference>
<evidence type="ECO:0000256" key="2">
    <source>
        <dbReference type="SAM" id="Phobius"/>
    </source>
</evidence>
<keyword evidence="2" id="KW-0812">Transmembrane</keyword>
<reference evidence="3 4" key="1">
    <citation type="submission" date="2020-08" db="EMBL/GenBank/DDBJ databases">
        <title>Sequencing the genomes of 1000 actinobacteria strains.</title>
        <authorList>
            <person name="Klenk H.-P."/>
        </authorList>
    </citation>
    <scope>NUCLEOTIDE SEQUENCE [LARGE SCALE GENOMIC DNA]</scope>
    <source>
        <strain evidence="3 4">DSM 45913</strain>
    </source>
</reference>